<dbReference type="Proteomes" id="UP000011991">
    <property type="component" value="Unassembled WGS sequence"/>
</dbReference>
<evidence type="ECO:0000313" key="1">
    <source>
        <dbReference type="EMBL" id="EMI20369.1"/>
    </source>
</evidence>
<organism evidence="1 2">
    <name type="scientific">Rhodopirellula maiorica SM1</name>
    <dbReference type="NCBI Taxonomy" id="1265738"/>
    <lineage>
        <taxon>Bacteria</taxon>
        <taxon>Pseudomonadati</taxon>
        <taxon>Planctomycetota</taxon>
        <taxon>Planctomycetia</taxon>
        <taxon>Pirellulales</taxon>
        <taxon>Pirellulaceae</taxon>
        <taxon>Novipirellula</taxon>
    </lineage>
</organism>
<dbReference type="EMBL" id="ANOG01000383">
    <property type="protein sequence ID" value="EMI20369.1"/>
    <property type="molecule type" value="Genomic_DNA"/>
</dbReference>
<dbReference type="AlphaFoldDB" id="M5S2G1"/>
<keyword evidence="2" id="KW-1185">Reference proteome</keyword>
<reference evidence="1 2" key="1">
    <citation type="journal article" date="2013" name="Mar. Genomics">
        <title>Expression of sulfatases in Rhodopirellula baltica and the diversity of sulfatases in the genus Rhodopirellula.</title>
        <authorList>
            <person name="Wegner C.E."/>
            <person name="Richter-Heitmann T."/>
            <person name="Klindworth A."/>
            <person name="Klockow C."/>
            <person name="Richter M."/>
            <person name="Achstetter T."/>
            <person name="Glockner F.O."/>
            <person name="Harder J."/>
        </authorList>
    </citation>
    <scope>NUCLEOTIDE SEQUENCE [LARGE SCALE GENOMIC DNA]</scope>
    <source>
        <strain evidence="1 2">SM1</strain>
    </source>
</reference>
<sequence>MRSGEWKYIRYFSKENDRKKYLPDASINGEQPIYEELFNLEDDPNEQNNLAQNPEYKEILNAHRKRCQELVVELAQ</sequence>
<evidence type="ECO:0008006" key="3">
    <source>
        <dbReference type="Google" id="ProtNLM"/>
    </source>
</evidence>
<dbReference type="InterPro" id="IPR017850">
    <property type="entry name" value="Alkaline_phosphatase_core_sf"/>
</dbReference>
<dbReference type="SUPFAM" id="SSF53649">
    <property type="entry name" value="Alkaline phosphatase-like"/>
    <property type="match status" value="1"/>
</dbReference>
<name>M5S2G1_9BACT</name>
<dbReference type="PATRIC" id="fig|1265738.3.peg.2715"/>
<accession>M5S2G1</accession>
<protein>
    <recommendedName>
        <fullName evidence="3">N-sulphoglucosamine sulphohydrolase C-terminal domain-containing protein</fullName>
    </recommendedName>
</protein>
<evidence type="ECO:0000313" key="2">
    <source>
        <dbReference type="Proteomes" id="UP000011991"/>
    </source>
</evidence>
<dbReference type="Gene3D" id="3.40.720.10">
    <property type="entry name" value="Alkaline Phosphatase, subunit A"/>
    <property type="match status" value="1"/>
</dbReference>
<gene>
    <name evidence="1" type="ORF">RMSM_02703</name>
</gene>
<comment type="caution">
    <text evidence="1">The sequence shown here is derived from an EMBL/GenBank/DDBJ whole genome shotgun (WGS) entry which is preliminary data.</text>
</comment>
<proteinExistence type="predicted"/>